<sequence>MRLHLLTWLLAAATAVDLGKTTYNLNLIVEAGKTTYEATRDDADALLKHAVDNGMGTSVQLLLRSAADKVRRSLLELEAKQATESKLSETKDEGPPQTLTNATVGVRALKSTFAKPKKSNAMKRMTVADFAKAVEDGKAASLLKKPLIVEGGVGALDELRSLLSAEALMGHAGVTLEYFTPAVSKQKRTFEENQQPQEWEHNDVSVERYFVNCFNLRAKPDFRKRGGAQTEHCEQDVAWSTFFGGNATGLLTESLEVAGAALDADLGRTRFLLKAVSNGVDAAKMALKSASTRLVVGPAGAGEHLRQQPTPLLDGLVHGERRWFTMQPDTFMKLRSKAEASGALEPSSAFVFFESQLEELVEDLDLGAKGLSYREGSQKPGDVVFIPPSTIFTSLTYADAASVRGTLGTAGDALCGIYTQSSRCSDAANAVDAKLWAPEGARIPDNVAAAACYGDHFDAQQAQSSAASAGARISQAGAQVAMMAQQILPQIFPTAAHRDSLALGALADCAGFRSVSGSLAGSQCRAHARPCARTLGIAGEDWVAGVLA</sequence>
<accession>A0A8J2S342</accession>
<reference evidence="2" key="1">
    <citation type="submission" date="2021-11" db="EMBL/GenBank/DDBJ databases">
        <authorList>
            <consortium name="Genoscope - CEA"/>
            <person name="William W."/>
        </authorList>
    </citation>
    <scope>NUCLEOTIDE SEQUENCE</scope>
</reference>
<keyword evidence="3" id="KW-1185">Reference proteome</keyword>
<name>A0A8J2S342_9STRA</name>
<dbReference type="Gene3D" id="2.60.120.650">
    <property type="entry name" value="Cupin"/>
    <property type="match status" value="1"/>
</dbReference>
<dbReference type="OrthoDB" id="10479340at2759"/>
<evidence type="ECO:0000313" key="3">
    <source>
        <dbReference type="Proteomes" id="UP000789595"/>
    </source>
</evidence>
<comment type="caution">
    <text evidence="2">The sequence shown here is derived from an EMBL/GenBank/DDBJ whole genome shotgun (WGS) entry which is preliminary data.</text>
</comment>
<evidence type="ECO:0000313" key="2">
    <source>
        <dbReference type="EMBL" id="CAH0364058.1"/>
    </source>
</evidence>
<protein>
    <recommendedName>
        <fullName evidence="4">JmjC domain-containing protein</fullName>
    </recommendedName>
</protein>
<organism evidence="2 3">
    <name type="scientific">Pelagomonas calceolata</name>
    <dbReference type="NCBI Taxonomy" id="35677"/>
    <lineage>
        <taxon>Eukaryota</taxon>
        <taxon>Sar</taxon>
        <taxon>Stramenopiles</taxon>
        <taxon>Ochrophyta</taxon>
        <taxon>Pelagophyceae</taxon>
        <taxon>Pelagomonadales</taxon>
        <taxon>Pelagomonadaceae</taxon>
        <taxon>Pelagomonas</taxon>
    </lineage>
</organism>
<dbReference type="AlphaFoldDB" id="A0A8J2S342"/>
<gene>
    <name evidence="2" type="ORF">PECAL_1P04080</name>
</gene>
<dbReference type="Proteomes" id="UP000789595">
    <property type="component" value="Unassembled WGS sequence"/>
</dbReference>
<feature type="signal peptide" evidence="1">
    <location>
        <begin position="1"/>
        <end position="15"/>
    </location>
</feature>
<evidence type="ECO:0000256" key="1">
    <source>
        <dbReference type="SAM" id="SignalP"/>
    </source>
</evidence>
<proteinExistence type="predicted"/>
<keyword evidence="1" id="KW-0732">Signal</keyword>
<feature type="chain" id="PRO_5035166637" description="JmjC domain-containing protein" evidence="1">
    <location>
        <begin position="16"/>
        <end position="548"/>
    </location>
</feature>
<dbReference type="EMBL" id="CAKKNE010000001">
    <property type="protein sequence ID" value="CAH0364058.1"/>
    <property type="molecule type" value="Genomic_DNA"/>
</dbReference>
<evidence type="ECO:0008006" key="4">
    <source>
        <dbReference type="Google" id="ProtNLM"/>
    </source>
</evidence>